<evidence type="ECO:0000256" key="4">
    <source>
        <dbReference type="ARBA" id="ARBA00022692"/>
    </source>
</evidence>
<dbReference type="Proteomes" id="UP000037043">
    <property type="component" value="Unassembled WGS sequence"/>
</dbReference>
<evidence type="ECO:0000256" key="1">
    <source>
        <dbReference type="ARBA" id="ARBA00004162"/>
    </source>
</evidence>
<dbReference type="RefSeq" id="WP_052219772.1">
    <property type="nucleotide sequence ID" value="NZ_LHUR01000005.1"/>
</dbReference>
<organism evidence="10 11">
    <name type="scientific">Clostridium homopropionicum DSM 5847</name>
    <dbReference type="NCBI Taxonomy" id="1121318"/>
    <lineage>
        <taxon>Bacteria</taxon>
        <taxon>Bacillati</taxon>
        <taxon>Bacillota</taxon>
        <taxon>Clostridia</taxon>
        <taxon>Eubacteriales</taxon>
        <taxon>Clostridiaceae</taxon>
        <taxon>Clostridium</taxon>
    </lineage>
</organism>
<name>A0A0L6ZEU7_9CLOT</name>
<keyword evidence="6 7" id="KW-0472">Membrane</keyword>
<dbReference type="STRING" id="36844.SAMN04488501_10550"/>
<dbReference type="PANTHER" id="PTHR30329">
    <property type="entry name" value="STATOR ELEMENT OF FLAGELLAR MOTOR COMPLEX"/>
    <property type="match status" value="1"/>
</dbReference>
<dbReference type="InterPro" id="IPR025713">
    <property type="entry name" value="MotB-like_N_dom"/>
</dbReference>
<dbReference type="CDD" id="cd07185">
    <property type="entry name" value="OmpA_C-like"/>
    <property type="match status" value="1"/>
</dbReference>
<dbReference type="SUPFAM" id="SSF103088">
    <property type="entry name" value="OmpA-like"/>
    <property type="match status" value="1"/>
</dbReference>
<keyword evidence="5 8" id="KW-1133">Transmembrane helix</keyword>
<proteinExistence type="inferred from homology"/>
<dbReference type="PROSITE" id="PS51123">
    <property type="entry name" value="OMPA_2"/>
    <property type="match status" value="1"/>
</dbReference>
<comment type="caution">
    <text evidence="10">The sequence shown here is derived from an EMBL/GenBank/DDBJ whole genome shotgun (WGS) entry which is preliminary data.</text>
</comment>
<dbReference type="Pfam" id="PF00691">
    <property type="entry name" value="OmpA"/>
    <property type="match status" value="1"/>
</dbReference>
<dbReference type="AlphaFoldDB" id="A0A0L6ZEU7"/>
<dbReference type="PANTHER" id="PTHR30329:SF21">
    <property type="entry name" value="LIPOPROTEIN YIAD-RELATED"/>
    <property type="match status" value="1"/>
</dbReference>
<evidence type="ECO:0000256" key="5">
    <source>
        <dbReference type="ARBA" id="ARBA00022989"/>
    </source>
</evidence>
<feature type="domain" description="OmpA-like" evidence="9">
    <location>
        <begin position="112"/>
        <end position="233"/>
    </location>
</feature>
<evidence type="ECO:0000256" key="6">
    <source>
        <dbReference type="ARBA" id="ARBA00023136"/>
    </source>
</evidence>
<evidence type="ECO:0000259" key="9">
    <source>
        <dbReference type="PROSITE" id="PS51123"/>
    </source>
</evidence>
<keyword evidence="3" id="KW-1003">Cell membrane</keyword>
<accession>A0A0L6ZEU7</accession>
<evidence type="ECO:0000256" key="3">
    <source>
        <dbReference type="ARBA" id="ARBA00022475"/>
    </source>
</evidence>
<evidence type="ECO:0000256" key="2">
    <source>
        <dbReference type="ARBA" id="ARBA00008914"/>
    </source>
</evidence>
<reference evidence="11" key="1">
    <citation type="submission" date="2015-08" db="EMBL/GenBank/DDBJ databases">
        <title>Genome sequence of the strict anaerobe Clostridium homopropionicum LuHBu1 (DSM 5847T).</title>
        <authorList>
            <person name="Poehlein A."/>
            <person name="Beck M."/>
            <person name="Schiel-Bengelsdorf B."/>
            <person name="Bengelsdorf F.R."/>
            <person name="Daniel R."/>
            <person name="Duerre P."/>
        </authorList>
    </citation>
    <scope>NUCLEOTIDE SEQUENCE [LARGE SCALE GENOMIC DNA]</scope>
    <source>
        <strain evidence="11">DSM 5847</strain>
    </source>
</reference>
<protein>
    <submittedName>
        <fullName evidence="10">Motility protein B</fullName>
    </submittedName>
</protein>
<evidence type="ECO:0000256" key="7">
    <source>
        <dbReference type="PROSITE-ProRule" id="PRU00473"/>
    </source>
</evidence>
<comment type="subcellular location">
    <subcellularLocation>
        <location evidence="1">Cell membrane</location>
        <topology evidence="1">Single-pass membrane protein</topology>
    </subcellularLocation>
</comment>
<dbReference type="Pfam" id="PF13677">
    <property type="entry name" value="MotB_plug"/>
    <property type="match status" value="1"/>
</dbReference>
<keyword evidence="4 8" id="KW-0812">Transmembrane</keyword>
<dbReference type="EMBL" id="LHUR01000005">
    <property type="protein sequence ID" value="KOA21500.1"/>
    <property type="molecule type" value="Genomic_DNA"/>
</dbReference>
<feature type="transmembrane region" description="Helical" evidence="8">
    <location>
        <begin position="16"/>
        <end position="36"/>
    </location>
</feature>
<gene>
    <name evidence="10" type="primary">motB_1</name>
    <name evidence="10" type="ORF">CLHOM_01710</name>
</gene>
<dbReference type="InterPro" id="IPR050330">
    <property type="entry name" value="Bact_OuterMem_StrucFunc"/>
</dbReference>
<keyword evidence="11" id="KW-1185">Reference proteome</keyword>
<evidence type="ECO:0000313" key="11">
    <source>
        <dbReference type="Proteomes" id="UP000037043"/>
    </source>
</evidence>
<comment type="similarity">
    <text evidence="2">Belongs to the MotB family.</text>
</comment>
<dbReference type="PATRIC" id="fig|1121318.3.peg.170"/>
<dbReference type="GO" id="GO:0005886">
    <property type="term" value="C:plasma membrane"/>
    <property type="evidence" value="ECO:0007669"/>
    <property type="project" value="UniProtKB-SubCell"/>
</dbReference>
<dbReference type="Gene3D" id="3.30.1330.60">
    <property type="entry name" value="OmpA-like domain"/>
    <property type="match status" value="1"/>
</dbReference>
<sequence length="240" mass="27422">MISDEEEKEANNERWLLTYSDLITLLMIFFVIMYAMSNISVEKYKKIAESFNIAFSGGQSILEQDTSTSEGTPTPIVEKDLEQAKMEQLKQEVDKYLANNNLSSSVSTEIEERGLVVRLNDTLFFESGKAEVKEDALKKLIQIGNILKQEDNYIRIEGNTDNKPINTYMFKSNWQLSAVRASNVVQLLIEKCNYSPEKLSSVGYGEYRPVATNNTKEGRAKNRRIDIVIMNTKYNTVEKN</sequence>
<evidence type="ECO:0000256" key="8">
    <source>
        <dbReference type="SAM" id="Phobius"/>
    </source>
</evidence>
<dbReference type="InterPro" id="IPR006665">
    <property type="entry name" value="OmpA-like"/>
</dbReference>
<dbReference type="InterPro" id="IPR036737">
    <property type="entry name" value="OmpA-like_sf"/>
</dbReference>
<evidence type="ECO:0000313" key="10">
    <source>
        <dbReference type="EMBL" id="KOA21500.1"/>
    </source>
</evidence>